<name>A0A7C8I8A8_9PLEO</name>
<comment type="caution">
    <text evidence="3">The sequence shown here is derived from an EMBL/GenBank/DDBJ whole genome shotgun (WGS) entry which is preliminary data.</text>
</comment>
<feature type="region of interest" description="Disordered" evidence="1">
    <location>
        <begin position="338"/>
        <end position="369"/>
    </location>
</feature>
<protein>
    <recommendedName>
        <fullName evidence="5">Pre-mRNA splicing factor CLF1</fullName>
    </recommendedName>
</protein>
<feature type="region of interest" description="Disordered" evidence="1">
    <location>
        <begin position="599"/>
        <end position="661"/>
    </location>
</feature>
<feature type="compositionally biased region" description="Polar residues" evidence="1">
    <location>
        <begin position="544"/>
        <end position="581"/>
    </location>
</feature>
<feature type="compositionally biased region" description="Polar residues" evidence="1">
    <location>
        <begin position="599"/>
        <end position="614"/>
    </location>
</feature>
<accession>A0A7C8I8A8</accession>
<keyword evidence="2" id="KW-0812">Transmembrane</keyword>
<feature type="region of interest" description="Disordered" evidence="1">
    <location>
        <begin position="544"/>
        <end position="585"/>
    </location>
</feature>
<reference evidence="3 4" key="1">
    <citation type="submission" date="2020-01" db="EMBL/GenBank/DDBJ databases">
        <authorList>
            <consortium name="DOE Joint Genome Institute"/>
            <person name="Haridas S."/>
            <person name="Albert R."/>
            <person name="Binder M."/>
            <person name="Bloem J."/>
            <person name="Labutti K."/>
            <person name="Salamov A."/>
            <person name="Andreopoulos B."/>
            <person name="Baker S.E."/>
            <person name="Barry K."/>
            <person name="Bills G."/>
            <person name="Bluhm B.H."/>
            <person name="Cannon C."/>
            <person name="Castanera R."/>
            <person name="Culley D.E."/>
            <person name="Daum C."/>
            <person name="Ezra D."/>
            <person name="Gonzalez J.B."/>
            <person name="Henrissat B."/>
            <person name="Kuo A."/>
            <person name="Liang C."/>
            <person name="Lipzen A."/>
            <person name="Lutzoni F."/>
            <person name="Magnuson J."/>
            <person name="Mondo S."/>
            <person name="Nolan M."/>
            <person name="Ohm R."/>
            <person name="Pangilinan J."/>
            <person name="Park H.-J.H."/>
            <person name="Ramirez L."/>
            <person name="Alfaro M."/>
            <person name="Sun H."/>
            <person name="Tritt A."/>
            <person name="Yoshinaga Y."/>
            <person name="Zwiers L.-H.L."/>
            <person name="Turgeon B.G."/>
            <person name="Goodwin S.B."/>
            <person name="Spatafora J.W."/>
            <person name="Crous P.W."/>
            <person name="Grigoriev I.V."/>
        </authorList>
    </citation>
    <scope>NUCLEOTIDE SEQUENCE [LARGE SCALE GENOMIC DNA]</scope>
    <source>
        <strain evidence="3 4">CBS 611.86</strain>
    </source>
</reference>
<sequence>MGGPTPKYPLSGHCSVVHEETLYVYSPLGFQSLQLKEGAEWEELSMDISLTGGKCVKVVPPGDASGAKLYIVGGAVNDTAASWEYPGLMHYSFSQKKWDWLRAETWVTKDRHSHDAAYLPASNSLLVYSGSRTPGNFEPSSETFTISLEQPYKVSSGPPGDAPLSVKPTLMSWTDSKAVMVGGSAQNSAVYTFAVGEGWRNLGVGLQAPITNPDAVQCTTVWGDDGSRVLEMFDMSKSPNEITRIALLNQGGTVAAPGTTVGDKVKRVTIQDWPSYNGTLAPAATRTGYSIASDENGVAVITGGSDEDPLCIFNQKSNAWVNATQLFAGEQVVIQSSPSGTPSSTILSTPSGGTTPTAQASPSAEPAVPAGAALNSKSRMLTVLGATLGAIFGIAAILILLLFCLKYRKSKNKNQQQTGYIEKDRLSFADRGAEFMSEAGGSIGHKFTERNVSHTSLAIIGNGPTTHKRGIGSDASTAGLVVRKGPLGYSDPVEMSKFDLKPEPIEERMIRQNSGRVPRTAAAGPGRSRSSGWSRYFANNEATNLANMPSDRSTYASERTSTGSQSMYTNSRMYSQPSQSVPPLDIPKFDNQRISRVATGSPTYSQENLPSQPMQAELARANSKGSTASGLSRDDDYAPVESWTPMGNFEENRPPSSAYTGSVVMDNPRDGVNSYYADGTSSHYPKSGYSSIFPGGARFGAPEGRESTVTVFPGVQDRKQNPQPDMSWLNLGAGK</sequence>
<evidence type="ECO:0000256" key="2">
    <source>
        <dbReference type="SAM" id="Phobius"/>
    </source>
</evidence>
<keyword evidence="2" id="KW-0472">Membrane</keyword>
<keyword evidence="2" id="KW-1133">Transmembrane helix</keyword>
<gene>
    <name evidence="3" type="ORF">BDV95DRAFT_608655</name>
</gene>
<dbReference type="Gene3D" id="2.120.10.80">
    <property type="entry name" value="Kelch-type beta propeller"/>
    <property type="match status" value="1"/>
</dbReference>
<dbReference type="AlphaFoldDB" id="A0A7C8I8A8"/>
<evidence type="ECO:0000313" key="4">
    <source>
        <dbReference type="Proteomes" id="UP000481861"/>
    </source>
</evidence>
<keyword evidence="4" id="KW-1185">Reference proteome</keyword>
<dbReference type="OrthoDB" id="5352000at2759"/>
<evidence type="ECO:0000256" key="1">
    <source>
        <dbReference type="SAM" id="MobiDB-lite"/>
    </source>
</evidence>
<evidence type="ECO:0008006" key="5">
    <source>
        <dbReference type="Google" id="ProtNLM"/>
    </source>
</evidence>
<feature type="region of interest" description="Disordered" evidence="1">
    <location>
        <begin position="698"/>
        <end position="735"/>
    </location>
</feature>
<organism evidence="3 4">
    <name type="scientific">Massariosphaeria phaeospora</name>
    <dbReference type="NCBI Taxonomy" id="100035"/>
    <lineage>
        <taxon>Eukaryota</taxon>
        <taxon>Fungi</taxon>
        <taxon>Dikarya</taxon>
        <taxon>Ascomycota</taxon>
        <taxon>Pezizomycotina</taxon>
        <taxon>Dothideomycetes</taxon>
        <taxon>Pleosporomycetidae</taxon>
        <taxon>Pleosporales</taxon>
        <taxon>Pleosporales incertae sedis</taxon>
        <taxon>Massariosphaeria</taxon>
    </lineage>
</organism>
<dbReference type="InterPro" id="IPR015915">
    <property type="entry name" value="Kelch-typ_b-propeller"/>
</dbReference>
<feature type="transmembrane region" description="Helical" evidence="2">
    <location>
        <begin position="383"/>
        <end position="405"/>
    </location>
</feature>
<feature type="compositionally biased region" description="Polar residues" evidence="1">
    <location>
        <begin position="338"/>
        <end position="362"/>
    </location>
</feature>
<dbReference type="Proteomes" id="UP000481861">
    <property type="component" value="Unassembled WGS sequence"/>
</dbReference>
<evidence type="ECO:0000313" key="3">
    <source>
        <dbReference type="EMBL" id="KAF2869833.1"/>
    </source>
</evidence>
<proteinExistence type="predicted"/>
<dbReference type="SUPFAM" id="SSF117281">
    <property type="entry name" value="Kelch motif"/>
    <property type="match status" value="1"/>
</dbReference>
<dbReference type="EMBL" id="JAADJZ010000015">
    <property type="protein sequence ID" value="KAF2869833.1"/>
    <property type="molecule type" value="Genomic_DNA"/>
</dbReference>